<dbReference type="EMBL" id="MCFK01002826">
    <property type="protein sequence ID" value="RKF63061.1"/>
    <property type="molecule type" value="Genomic_DNA"/>
</dbReference>
<proteinExistence type="predicted"/>
<keyword evidence="3" id="KW-1185">Reference proteome</keyword>
<evidence type="ECO:0000313" key="2">
    <source>
        <dbReference type="EMBL" id="RKF63061.1"/>
    </source>
</evidence>
<protein>
    <recommendedName>
        <fullName evidence="4">FAR1 domain-containing protein</fullName>
    </recommendedName>
</protein>
<sequence>MCDRRGKIQHRKNPNLHQLKQRLNTGSPRKTNCPFRIIAQEYTDKVGDEWKGYILEENHNHKSSDLPEPHPKNRMLAIDHNGDAKPPVQSLLDRKSWGIELISWDIYNMSQKVHRRTL</sequence>
<comment type="caution">
    <text evidence="2">The sequence shown here is derived from an EMBL/GenBank/DDBJ whole genome shotgun (WGS) entry which is preliminary data.</text>
</comment>
<reference evidence="2 3" key="1">
    <citation type="journal article" date="2018" name="BMC Genomics">
        <title>Comparative genome analyses reveal sequence features reflecting distinct modes of host-adaptation between dicot and monocot powdery mildew.</title>
        <authorList>
            <person name="Wu Y."/>
            <person name="Ma X."/>
            <person name="Pan Z."/>
            <person name="Kale S.D."/>
            <person name="Song Y."/>
            <person name="King H."/>
            <person name="Zhang Q."/>
            <person name="Presley C."/>
            <person name="Deng X."/>
            <person name="Wei C.I."/>
            <person name="Xiao S."/>
        </authorList>
    </citation>
    <scope>NUCLEOTIDE SEQUENCE [LARGE SCALE GENOMIC DNA]</scope>
    <source>
        <strain evidence="2">UMSG2</strain>
    </source>
</reference>
<dbReference type="Proteomes" id="UP000286134">
    <property type="component" value="Unassembled WGS sequence"/>
</dbReference>
<organism evidence="2 3">
    <name type="scientific">Erysiphe neolycopersici</name>
    <dbReference type="NCBI Taxonomy" id="212602"/>
    <lineage>
        <taxon>Eukaryota</taxon>
        <taxon>Fungi</taxon>
        <taxon>Dikarya</taxon>
        <taxon>Ascomycota</taxon>
        <taxon>Pezizomycotina</taxon>
        <taxon>Leotiomycetes</taxon>
        <taxon>Erysiphales</taxon>
        <taxon>Erysiphaceae</taxon>
        <taxon>Erysiphe</taxon>
    </lineage>
</organism>
<feature type="compositionally biased region" description="Polar residues" evidence="1">
    <location>
        <begin position="15"/>
        <end position="30"/>
    </location>
</feature>
<evidence type="ECO:0008006" key="4">
    <source>
        <dbReference type="Google" id="ProtNLM"/>
    </source>
</evidence>
<feature type="region of interest" description="Disordered" evidence="1">
    <location>
        <begin position="1"/>
        <end position="30"/>
    </location>
</feature>
<name>A0A420I067_9PEZI</name>
<dbReference type="OrthoDB" id="10510789at2759"/>
<accession>A0A420I067</accession>
<evidence type="ECO:0000313" key="3">
    <source>
        <dbReference type="Proteomes" id="UP000286134"/>
    </source>
</evidence>
<evidence type="ECO:0000256" key="1">
    <source>
        <dbReference type="SAM" id="MobiDB-lite"/>
    </source>
</evidence>
<dbReference type="AlphaFoldDB" id="A0A420I067"/>
<gene>
    <name evidence="2" type="ORF">OnM2_028059</name>
</gene>